<feature type="transmembrane region" description="Helical" evidence="1">
    <location>
        <begin position="268"/>
        <end position="286"/>
    </location>
</feature>
<reference evidence="3 4" key="1">
    <citation type="journal article" date="2024" name="Science">
        <title>Giant polyketide synthase enzymes in the biosynthesis of giant marine polyether toxins.</title>
        <authorList>
            <person name="Fallon T.R."/>
            <person name="Shende V.V."/>
            <person name="Wierzbicki I.H."/>
            <person name="Pendleton A.L."/>
            <person name="Watervoot N.F."/>
            <person name="Auber R.P."/>
            <person name="Gonzalez D.J."/>
            <person name="Wisecaver J.H."/>
            <person name="Moore B.S."/>
        </authorList>
    </citation>
    <scope>NUCLEOTIDE SEQUENCE [LARGE SCALE GENOMIC DNA]</scope>
    <source>
        <strain evidence="3 4">12B1</strain>
    </source>
</reference>
<evidence type="ECO:0000313" key="3">
    <source>
        <dbReference type="EMBL" id="KAL1511304.1"/>
    </source>
</evidence>
<keyword evidence="1" id="KW-1133">Transmembrane helix</keyword>
<dbReference type="PANTHER" id="PTHR34679">
    <property type="match status" value="1"/>
</dbReference>
<gene>
    <name evidence="3" type="ORF">AB1Y20_006109</name>
</gene>
<feature type="transmembrane region" description="Helical" evidence="1">
    <location>
        <begin position="236"/>
        <end position="256"/>
    </location>
</feature>
<evidence type="ECO:0000313" key="4">
    <source>
        <dbReference type="Proteomes" id="UP001515480"/>
    </source>
</evidence>
<sequence>MLLASALYPSALLLPLSTAFVSPTALSHPNVRFTSHTAASSPRATLQMRAPSPFDPLDLDKLPPRVAARGDEGGTAVQLAACLALVSALYPDAALAKDGEFGIFEGRIVSLAHPVVMALMYSASAYAAFSGLQWRRLREIGTEISELKEQQKPLKAKIEAAGDEQPVDAALSRQVSALQAQIDELSSTRKELAEGSFRDKHFQVGSVILGLGTAFAIEGPVNTFIRAQKLFPGPHLYAGAGIVVCWAMAASLVPLMSKGKDSARSAHIAFNALALGLFTWQLPTGWDITQKVIKFTSFP</sequence>
<feature type="chain" id="PRO_5044238033" evidence="2">
    <location>
        <begin position="28"/>
        <end position="299"/>
    </location>
</feature>
<dbReference type="PANTHER" id="PTHR34679:SF2">
    <property type="entry name" value="OS02G0122500 PROTEIN"/>
    <property type="match status" value="1"/>
</dbReference>
<dbReference type="Pfam" id="PF13301">
    <property type="entry name" value="DUF4079"/>
    <property type="match status" value="1"/>
</dbReference>
<keyword evidence="1" id="KW-0472">Membrane</keyword>
<dbReference type="InterPro" id="IPR025067">
    <property type="entry name" value="DUF4079"/>
</dbReference>
<evidence type="ECO:0000256" key="1">
    <source>
        <dbReference type="SAM" id="Phobius"/>
    </source>
</evidence>
<comment type="caution">
    <text evidence="3">The sequence shown here is derived from an EMBL/GenBank/DDBJ whole genome shotgun (WGS) entry which is preliminary data.</text>
</comment>
<dbReference type="Proteomes" id="UP001515480">
    <property type="component" value="Unassembled WGS sequence"/>
</dbReference>
<organism evidence="3 4">
    <name type="scientific">Prymnesium parvum</name>
    <name type="common">Toxic golden alga</name>
    <dbReference type="NCBI Taxonomy" id="97485"/>
    <lineage>
        <taxon>Eukaryota</taxon>
        <taxon>Haptista</taxon>
        <taxon>Haptophyta</taxon>
        <taxon>Prymnesiophyceae</taxon>
        <taxon>Prymnesiales</taxon>
        <taxon>Prymnesiaceae</taxon>
        <taxon>Prymnesium</taxon>
    </lineage>
</organism>
<name>A0AB34J475_PRYPA</name>
<evidence type="ECO:0000256" key="2">
    <source>
        <dbReference type="SAM" id="SignalP"/>
    </source>
</evidence>
<keyword evidence="2" id="KW-0732">Signal</keyword>
<accession>A0AB34J475</accession>
<protein>
    <submittedName>
        <fullName evidence="3">Uncharacterized protein</fullName>
    </submittedName>
</protein>
<keyword evidence="1" id="KW-0812">Transmembrane</keyword>
<dbReference type="AlphaFoldDB" id="A0AB34J475"/>
<proteinExistence type="predicted"/>
<keyword evidence="4" id="KW-1185">Reference proteome</keyword>
<dbReference type="EMBL" id="JBGBPQ010000014">
    <property type="protein sequence ID" value="KAL1511304.1"/>
    <property type="molecule type" value="Genomic_DNA"/>
</dbReference>
<feature type="signal peptide" evidence="2">
    <location>
        <begin position="1"/>
        <end position="27"/>
    </location>
</feature>